<keyword evidence="8 20" id="KW-0812">Transmembrane</keyword>
<dbReference type="SUPFAM" id="SSF50022">
    <property type="entry name" value="ISP domain"/>
    <property type="match status" value="1"/>
</dbReference>
<evidence type="ECO:0000313" key="23">
    <source>
        <dbReference type="Proteomes" id="UP001564626"/>
    </source>
</evidence>
<dbReference type="EMBL" id="JBGEHV010000070">
    <property type="protein sequence ID" value="MEY8042913.1"/>
    <property type="molecule type" value="Genomic_DNA"/>
</dbReference>
<keyword evidence="6" id="KW-1003">Cell membrane</keyword>
<keyword evidence="17" id="KW-1015">Disulfide bond</keyword>
<feature type="transmembrane region" description="Helical" evidence="20">
    <location>
        <begin position="46"/>
        <end position="67"/>
    </location>
</feature>
<evidence type="ECO:0000256" key="5">
    <source>
        <dbReference type="ARBA" id="ARBA00022448"/>
    </source>
</evidence>
<keyword evidence="13" id="KW-0560">Oxidoreductase</keyword>
<accession>A0ABV4CP91</accession>
<dbReference type="PANTHER" id="PTHR10134">
    <property type="entry name" value="CYTOCHROME B-C1 COMPLEX SUBUNIT RIESKE, MITOCHONDRIAL"/>
    <property type="match status" value="1"/>
</dbReference>
<evidence type="ECO:0000256" key="17">
    <source>
        <dbReference type="ARBA" id="ARBA00023157"/>
    </source>
</evidence>
<dbReference type="InterPro" id="IPR045603">
    <property type="entry name" value="QcrA_N"/>
</dbReference>
<organism evidence="22 23">
    <name type="scientific">Saccharopolyspora cebuensis</name>
    <dbReference type="NCBI Taxonomy" id="418759"/>
    <lineage>
        <taxon>Bacteria</taxon>
        <taxon>Bacillati</taxon>
        <taxon>Actinomycetota</taxon>
        <taxon>Actinomycetes</taxon>
        <taxon>Pseudonocardiales</taxon>
        <taxon>Pseudonocardiaceae</taxon>
        <taxon>Saccharopolyspora</taxon>
    </lineage>
</organism>
<dbReference type="Proteomes" id="UP001564626">
    <property type="component" value="Unassembled WGS sequence"/>
</dbReference>
<evidence type="ECO:0000256" key="13">
    <source>
        <dbReference type="ARBA" id="ARBA00023002"/>
    </source>
</evidence>
<evidence type="ECO:0000256" key="18">
    <source>
        <dbReference type="ARBA" id="ARBA00029586"/>
    </source>
</evidence>
<evidence type="ECO:0000256" key="8">
    <source>
        <dbReference type="ARBA" id="ARBA00022692"/>
    </source>
</evidence>
<dbReference type="RefSeq" id="WP_345364075.1">
    <property type="nucleotide sequence ID" value="NZ_BAABII010000010.1"/>
</dbReference>
<evidence type="ECO:0000256" key="14">
    <source>
        <dbReference type="ARBA" id="ARBA00023004"/>
    </source>
</evidence>
<keyword evidence="9" id="KW-0001">2Fe-2S</keyword>
<reference evidence="22 23" key="1">
    <citation type="submission" date="2024-08" db="EMBL/GenBank/DDBJ databases">
        <title>Genome mining of Saccharopolyspora cebuensis PGLac3 from Nigerian medicinal plant.</title>
        <authorList>
            <person name="Ezeobiora C.E."/>
            <person name="Igbokwe N.H."/>
            <person name="Amin D.H."/>
            <person name="Mendie U.E."/>
        </authorList>
    </citation>
    <scope>NUCLEOTIDE SEQUENCE [LARGE SCALE GENOMIC DNA]</scope>
    <source>
        <strain evidence="22 23">PGLac3</strain>
    </source>
</reference>
<dbReference type="Pfam" id="PF00355">
    <property type="entry name" value="Rieske"/>
    <property type="match status" value="1"/>
</dbReference>
<comment type="similarity">
    <text evidence="3">Belongs to the Rieske iron-sulfur protein family.</text>
</comment>
<evidence type="ECO:0000256" key="2">
    <source>
        <dbReference type="ARBA" id="ARBA00004651"/>
    </source>
</evidence>
<comment type="function">
    <text evidence="1">Iron-sulfur subunit of the cytochrome bc1 complex, an essential component of the respiratory electron transport chain required for ATP synthesis. The bc1 complex catalyzes the oxidation of menaquinol and the reduction of cytochrome c in the respiratory chain. The bc1 complex operates through a Q-cycle mechanism that couples electron transfer to generation of the proton gradient that drives ATP synthesis.</text>
</comment>
<evidence type="ECO:0000256" key="20">
    <source>
        <dbReference type="SAM" id="Phobius"/>
    </source>
</evidence>
<feature type="domain" description="Rieske" evidence="21">
    <location>
        <begin position="251"/>
        <end position="343"/>
    </location>
</feature>
<keyword evidence="12 20" id="KW-1133">Transmembrane helix</keyword>
<dbReference type="InterPro" id="IPR017941">
    <property type="entry name" value="Rieske_2Fe-2S"/>
</dbReference>
<sequence length="363" mass="40159">MRRLFRRGRRRREAERADLLRRGSAADGVSVVVKERTGGPRAERIVALWFALAAVFAVLFVAAYVLWPHEYRRPAEHGHLLYLLYTPVIGTAFGCAFLCLAVGVGLHSKRVMPQELAVQRRQDGPSEDFARRSAAARLTEIAEDAGAGRPLLRRALLGAGAFVAAATAVLGVGGFVRDPWTGRRNAALWITGWHPVSDEKVYLRVHTGVLGRIVLVRPEDLEPGTLLTVVPFRESERGHEELLLAAERASDGPVMLIRLRPGTAVRKRPGQEEFNHGDFYAFSKICTHLGCPASQYDAQNNVALCPCHQSQFLITESAKPVFGPATRSLPQLPITVDEDGYFIARGDFREPVGPGFWEVRLDR</sequence>
<evidence type="ECO:0000313" key="22">
    <source>
        <dbReference type="EMBL" id="MEY8042913.1"/>
    </source>
</evidence>
<feature type="transmembrane region" description="Helical" evidence="20">
    <location>
        <begin position="79"/>
        <end position="106"/>
    </location>
</feature>
<gene>
    <name evidence="22" type="ORF">AB8O55_26195</name>
</gene>
<evidence type="ECO:0000256" key="7">
    <source>
        <dbReference type="ARBA" id="ARBA00022660"/>
    </source>
</evidence>
<dbReference type="Gene3D" id="2.102.10.10">
    <property type="entry name" value="Rieske [2Fe-2S] iron-sulphur domain"/>
    <property type="match status" value="1"/>
</dbReference>
<protein>
    <recommendedName>
        <fullName evidence="4">Cytochrome bc1 complex Rieske iron-sulfur subunit</fullName>
    </recommendedName>
    <alternativeName>
        <fullName evidence="18">Cytochrome bc1 reductase complex subunit QcrA</fullName>
    </alternativeName>
    <alternativeName>
        <fullName evidence="19">Rieske iron-sulfur protein</fullName>
    </alternativeName>
</protein>
<feature type="transmembrane region" description="Helical" evidence="20">
    <location>
        <begin position="155"/>
        <end position="176"/>
    </location>
</feature>
<evidence type="ECO:0000256" key="1">
    <source>
        <dbReference type="ARBA" id="ARBA00002494"/>
    </source>
</evidence>
<evidence type="ECO:0000256" key="6">
    <source>
        <dbReference type="ARBA" id="ARBA00022475"/>
    </source>
</evidence>
<dbReference type="PROSITE" id="PS51296">
    <property type="entry name" value="RIESKE"/>
    <property type="match status" value="1"/>
</dbReference>
<keyword evidence="5" id="KW-0813">Transport</keyword>
<keyword evidence="16 20" id="KW-0472">Membrane</keyword>
<keyword evidence="15" id="KW-0411">Iron-sulfur</keyword>
<dbReference type="Pfam" id="PF19297">
    <property type="entry name" value="QcrA_N"/>
    <property type="match status" value="1"/>
</dbReference>
<evidence type="ECO:0000256" key="19">
    <source>
        <dbReference type="ARBA" id="ARBA00032409"/>
    </source>
</evidence>
<evidence type="ECO:0000256" key="10">
    <source>
        <dbReference type="ARBA" id="ARBA00022723"/>
    </source>
</evidence>
<keyword evidence="7" id="KW-0679">Respiratory chain</keyword>
<evidence type="ECO:0000256" key="9">
    <source>
        <dbReference type="ARBA" id="ARBA00022714"/>
    </source>
</evidence>
<dbReference type="InterPro" id="IPR036922">
    <property type="entry name" value="Rieske_2Fe-2S_sf"/>
</dbReference>
<evidence type="ECO:0000256" key="4">
    <source>
        <dbReference type="ARBA" id="ARBA00015816"/>
    </source>
</evidence>
<dbReference type="InterPro" id="IPR014349">
    <property type="entry name" value="Rieske_Fe-S_prot"/>
</dbReference>
<comment type="subcellular location">
    <subcellularLocation>
        <location evidence="2">Cell membrane</location>
        <topology evidence="2">Multi-pass membrane protein</topology>
    </subcellularLocation>
</comment>
<evidence type="ECO:0000256" key="16">
    <source>
        <dbReference type="ARBA" id="ARBA00023136"/>
    </source>
</evidence>
<keyword evidence="14" id="KW-0408">Iron</keyword>
<comment type="caution">
    <text evidence="22">The sequence shown here is derived from an EMBL/GenBank/DDBJ whole genome shotgun (WGS) entry which is preliminary data.</text>
</comment>
<name>A0ABV4CP91_9PSEU</name>
<evidence type="ECO:0000256" key="3">
    <source>
        <dbReference type="ARBA" id="ARBA00010651"/>
    </source>
</evidence>
<dbReference type="CDD" id="cd03467">
    <property type="entry name" value="Rieske"/>
    <property type="match status" value="1"/>
</dbReference>
<evidence type="ECO:0000259" key="21">
    <source>
        <dbReference type="PROSITE" id="PS51296"/>
    </source>
</evidence>
<evidence type="ECO:0000256" key="12">
    <source>
        <dbReference type="ARBA" id="ARBA00022989"/>
    </source>
</evidence>
<keyword evidence="10" id="KW-0479">Metal-binding</keyword>
<evidence type="ECO:0000256" key="11">
    <source>
        <dbReference type="ARBA" id="ARBA00022982"/>
    </source>
</evidence>
<proteinExistence type="inferred from homology"/>
<evidence type="ECO:0000256" key="15">
    <source>
        <dbReference type="ARBA" id="ARBA00023014"/>
    </source>
</evidence>
<keyword evidence="23" id="KW-1185">Reference proteome</keyword>
<keyword evidence="11" id="KW-0249">Electron transport</keyword>